<reference evidence="1 2" key="1">
    <citation type="journal article" date="2019" name="Environ. Microbiol.">
        <title>At the nexus of three kingdoms: the genome of the mycorrhizal fungus Gigaspora margarita provides insights into plant, endobacterial and fungal interactions.</title>
        <authorList>
            <person name="Venice F."/>
            <person name="Ghignone S."/>
            <person name="Salvioli di Fossalunga A."/>
            <person name="Amselem J."/>
            <person name="Novero M."/>
            <person name="Xianan X."/>
            <person name="Sedzielewska Toro K."/>
            <person name="Morin E."/>
            <person name="Lipzen A."/>
            <person name="Grigoriev I.V."/>
            <person name="Henrissat B."/>
            <person name="Martin F.M."/>
            <person name="Bonfante P."/>
        </authorList>
    </citation>
    <scope>NUCLEOTIDE SEQUENCE [LARGE SCALE GENOMIC DNA]</scope>
    <source>
        <strain evidence="1 2">BEG34</strain>
    </source>
</reference>
<proteinExistence type="predicted"/>
<comment type="caution">
    <text evidence="1">The sequence shown here is derived from an EMBL/GenBank/DDBJ whole genome shotgun (WGS) entry which is preliminary data.</text>
</comment>
<evidence type="ECO:0000313" key="2">
    <source>
        <dbReference type="Proteomes" id="UP000439903"/>
    </source>
</evidence>
<gene>
    <name evidence="1" type="ORF">F8M41_010931</name>
</gene>
<sequence>MQDSTNKATRCIFITSILNASIAITRKLTNDKEIYIVYQDNISGEDSVGHVDYSIRGNEDLICIAKGKPCNVEISYLQNNYE</sequence>
<evidence type="ECO:0000313" key="1">
    <source>
        <dbReference type="EMBL" id="KAF0389334.1"/>
    </source>
</evidence>
<accession>A0A8H4A2V5</accession>
<name>A0A8H4A2V5_GIGMA</name>
<protein>
    <submittedName>
        <fullName evidence="1">F-box/lrr-repeat protein 7-like</fullName>
    </submittedName>
</protein>
<dbReference type="EMBL" id="WTPW01002255">
    <property type="protein sequence ID" value="KAF0389334.1"/>
    <property type="molecule type" value="Genomic_DNA"/>
</dbReference>
<dbReference type="Proteomes" id="UP000439903">
    <property type="component" value="Unassembled WGS sequence"/>
</dbReference>
<dbReference type="OrthoDB" id="2404197at2759"/>
<organism evidence="1 2">
    <name type="scientific">Gigaspora margarita</name>
    <dbReference type="NCBI Taxonomy" id="4874"/>
    <lineage>
        <taxon>Eukaryota</taxon>
        <taxon>Fungi</taxon>
        <taxon>Fungi incertae sedis</taxon>
        <taxon>Mucoromycota</taxon>
        <taxon>Glomeromycotina</taxon>
        <taxon>Glomeromycetes</taxon>
        <taxon>Diversisporales</taxon>
        <taxon>Gigasporaceae</taxon>
        <taxon>Gigaspora</taxon>
    </lineage>
</organism>
<keyword evidence="2" id="KW-1185">Reference proteome</keyword>
<dbReference type="AlphaFoldDB" id="A0A8H4A2V5"/>